<evidence type="ECO:0000313" key="2">
    <source>
        <dbReference type="Proteomes" id="UP000265725"/>
    </source>
</evidence>
<dbReference type="KEGG" id="paek:D3873_01135"/>
<sequence length="186" mass="21740">MKFVIIVGPQAVGKMTVGQELEKVTGLQLFHNHLTIELVLPYFDYATKAGQRLVHLFREEIFREYAKSDKYGMIFTYVWAFNSEKDHAYVQDITKIFEEAGGEVFVVELEAELDARLERNRHEHRLAHKPSKRNIAWSENHLLESMEFMRLNSFVNEVPHKNYVRINNTNLSPEETAQKIKAAFNL</sequence>
<reference evidence="2" key="1">
    <citation type="submission" date="2018-09" db="EMBL/GenBank/DDBJ databases">
        <authorList>
            <person name="Zhu H."/>
        </authorList>
    </citation>
    <scope>NUCLEOTIDE SEQUENCE [LARGE SCALE GENOMIC DNA]</scope>
    <source>
        <strain evidence="2">K2R23-3</strain>
    </source>
</reference>
<dbReference type="AlphaFoldDB" id="A0A385YPB7"/>
<keyword evidence="1" id="KW-0808">Transferase</keyword>
<dbReference type="Proteomes" id="UP000265725">
    <property type="component" value="Chromosome"/>
</dbReference>
<organism evidence="1 2">
    <name type="scientific">Paenisporosarcina cavernae</name>
    <dbReference type="NCBI Taxonomy" id="2320858"/>
    <lineage>
        <taxon>Bacteria</taxon>
        <taxon>Bacillati</taxon>
        <taxon>Bacillota</taxon>
        <taxon>Bacilli</taxon>
        <taxon>Bacillales</taxon>
        <taxon>Caryophanaceae</taxon>
        <taxon>Paenisporosarcina</taxon>
    </lineage>
</organism>
<protein>
    <submittedName>
        <fullName evidence="1">Shikimate kinase</fullName>
    </submittedName>
</protein>
<dbReference type="RefSeq" id="WP_119882284.1">
    <property type="nucleotide sequence ID" value="NZ_CP032418.1"/>
</dbReference>
<dbReference type="InterPro" id="IPR027417">
    <property type="entry name" value="P-loop_NTPase"/>
</dbReference>
<keyword evidence="1" id="KW-0418">Kinase</keyword>
<name>A0A385YPB7_9BACL</name>
<evidence type="ECO:0000313" key="1">
    <source>
        <dbReference type="EMBL" id="AYC28539.1"/>
    </source>
</evidence>
<dbReference type="SUPFAM" id="SSF52540">
    <property type="entry name" value="P-loop containing nucleoside triphosphate hydrolases"/>
    <property type="match status" value="1"/>
</dbReference>
<dbReference type="EMBL" id="CP032418">
    <property type="protein sequence ID" value="AYC28539.1"/>
    <property type="molecule type" value="Genomic_DNA"/>
</dbReference>
<keyword evidence="2" id="KW-1185">Reference proteome</keyword>
<proteinExistence type="predicted"/>
<dbReference type="Gene3D" id="3.40.50.300">
    <property type="entry name" value="P-loop containing nucleotide triphosphate hydrolases"/>
    <property type="match status" value="1"/>
</dbReference>
<accession>A0A385YPB7</accession>
<gene>
    <name evidence="1" type="ORF">D3873_01135</name>
</gene>
<dbReference type="OrthoDB" id="193997at2"/>
<dbReference type="GO" id="GO:0016301">
    <property type="term" value="F:kinase activity"/>
    <property type="evidence" value="ECO:0007669"/>
    <property type="project" value="UniProtKB-KW"/>
</dbReference>